<keyword evidence="1" id="KW-0479">Metal-binding</keyword>
<feature type="domain" description="C2H2-type" evidence="4">
    <location>
        <begin position="78"/>
        <end position="99"/>
    </location>
</feature>
<gene>
    <name evidence="5" type="ORF">AURDEDRAFT_166341</name>
</gene>
<sequence>MSRCAMLVQWTVGERDWHRNGILHSDAAWTVLLREAVENLDYEHAESLMFCVRFLLTPEFASDIDAATAHLPRWYKPFECTDCGQSFYRQGSLTRHLKVSLPRYLCPKRRAGLDADSRKRRKLAPVDSSGDESPADDMIVETECVMPSSSSLRLISSAQSISSSPRPPSPLTHSDYDDQNLASGDAHADNTDSALHERRDLITMKLRSAEKLIREMQAEIGALRDVVQVHRPAASPVSGAEGASDWGSGEDGDWSLDGFATNSPCSLKGHIATQHIDVEPKIEDDDTACGLVCLWVRCGSTFSNDRAGADDLWVHLKDEHLLAVGPVPIYQCQWDKCTRAFQRSFEPHLRSHLPKWYRPYECTIVLDGLHVDKTPEA</sequence>
<dbReference type="InParanoid" id="J0D344"/>
<dbReference type="GO" id="GO:0008270">
    <property type="term" value="F:zinc ion binding"/>
    <property type="evidence" value="ECO:0007669"/>
    <property type="project" value="UniProtKB-KW"/>
</dbReference>
<evidence type="ECO:0000313" key="6">
    <source>
        <dbReference type="Proteomes" id="UP000006514"/>
    </source>
</evidence>
<dbReference type="KEGG" id="adl:AURDEDRAFT_166341"/>
<organism evidence="5 6">
    <name type="scientific">Auricularia subglabra (strain TFB-10046 / SS5)</name>
    <name type="common">White-rot fungus</name>
    <name type="synonym">Auricularia delicata (strain TFB10046)</name>
    <dbReference type="NCBI Taxonomy" id="717982"/>
    <lineage>
        <taxon>Eukaryota</taxon>
        <taxon>Fungi</taxon>
        <taxon>Dikarya</taxon>
        <taxon>Basidiomycota</taxon>
        <taxon>Agaricomycotina</taxon>
        <taxon>Agaricomycetes</taxon>
        <taxon>Auriculariales</taxon>
        <taxon>Auriculariaceae</taxon>
        <taxon>Auricularia</taxon>
    </lineage>
</organism>
<feature type="coiled-coil region" evidence="2">
    <location>
        <begin position="199"/>
        <end position="226"/>
    </location>
</feature>
<accession>J0D344</accession>
<feature type="region of interest" description="Disordered" evidence="3">
    <location>
        <begin position="156"/>
        <end position="194"/>
    </location>
</feature>
<dbReference type="Proteomes" id="UP000006514">
    <property type="component" value="Unassembled WGS sequence"/>
</dbReference>
<evidence type="ECO:0000313" key="5">
    <source>
        <dbReference type="EMBL" id="EJD44556.1"/>
    </source>
</evidence>
<feature type="compositionally biased region" description="Acidic residues" evidence="3">
    <location>
        <begin position="129"/>
        <end position="138"/>
    </location>
</feature>
<protein>
    <recommendedName>
        <fullName evidence="4">C2H2-type domain-containing protein</fullName>
    </recommendedName>
</protein>
<dbReference type="Gene3D" id="3.30.160.60">
    <property type="entry name" value="Classic Zinc Finger"/>
    <property type="match status" value="1"/>
</dbReference>
<evidence type="ECO:0000259" key="4">
    <source>
        <dbReference type="PROSITE" id="PS50157"/>
    </source>
</evidence>
<dbReference type="InterPro" id="IPR036236">
    <property type="entry name" value="Znf_C2H2_sf"/>
</dbReference>
<name>J0D344_AURST</name>
<evidence type="ECO:0000256" key="1">
    <source>
        <dbReference type="PROSITE-ProRule" id="PRU00042"/>
    </source>
</evidence>
<dbReference type="InterPro" id="IPR013087">
    <property type="entry name" value="Znf_C2H2_type"/>
</dbReference>
<keyword evidence="6" id="KW-1185">Reference proteome</keyword>
<dbReference type="PROSITE" id="PS50157">
    <property type="entry name" value="ZINC_FINGER_C2H2_2"/>
    <property type="match status" value="1"/>
</dbReference>
<proteinExistence type="predicted"/>
<dbReference type="FunFam" id="3.30.160.60:FF:000086">
    <property type="entry name" value="transcription factor E4F1 isoform X1"/>
    <property type="match status" value="1"/>
</dbReference>
<reference evidence="6" key="1">
    <citation type="journal article" date="2012" name="Science">
        <title>The Paleozoic origin of enzymatic lignin decomposition reconstructed from 31 fungal genomes.</title>
        <authorList>
            <person name="Floudas D."/>
            <person name="Binder M."/>
            <person name="Riley R."/>
            <person name="Barry K."/>
            <person name="Blanchette R.A."/>
            <person name="Henrissat B."/>
            <person name="Martinez A.T."/>
            <person name="Otillar R."/>
            <person name="Spatafora J.W."/>
            <person name="Yadav J.S."/>
            <person name="Aerts A."/>
            <person name="Benoit I."/>
            <person name="Boyd A."/>
            <person name="Carlson A."/>
            <person name="Copeland A."/>
            <person name="Coutinho P.M."/>
            <person name="de Vries R.P."/>
            <person name="Ferreira P."/>
            <person name="Findley K."/>
            <person name="Foster B."/>
            <person name="Gaskell J."/>
            <person name="Glotzer D."/>
            <person name="Gorecki P."/>
            <person name="Heitman J."/>
            <person name="Hesse C."/>
            <person name="Hori C."/>
            <person name="Igarashi K."/>
            <person name="Jurgens J.A."/>
            <person name="Kallen N."/>
            <person name="Kersten P."/>
            <person name="Kohler A."/>
            <person name="Kuees U."/>
            <person name="Kumar T.K.A."/>
            <person name="Kuo A."/>
            <person name="LaButti K."/>
            <person name="Larrondo L.F."/>
            <person name="Lindquist E."/>
            <person name="Ling A."/>
            <person name="Lombard V."/>
            <person name="Lucas S."/>
            <person name="Lundell T."/>
            <person name="Martin R."/>
            <person name="McLaughlin D.J."/>
            <person name="Morgenstern I."/>
            <person name="Morin E."/>
            <person name="Murat C."/>
            <person name="Nagy L.G."/>
            <person name="Nolan M."/>
            <person name="Ohm R.A."/>
            <person name="Patyshakuliyeva A."/>
            <person name="Rokas A."/>
            <person name="Ruiz-Duenas F.J."/>
            <person name="Sabat G."/>
            <person name="Salamov A."/>
            <person name="Samejima M."/>
            <person name="Schmutz J."/>
            <person name="Slot J.C."/>
            <person name="St John F."/>
            <person name="Stenlid J."/>
            <person name="Sun H."/>
            <person name="Sun S."/>
            <person name="Syed K."/>
            <person name="Tsang A."/>
            <person name="Wiebenga A."/>
            <person name="Young D."/>
            <person name="Pisabarro A."/>
            <person name="Eastwood D.C."/>
            <person name="Martin F."/>
            <person name="Cullen D."/>
            <person name="Grigoriev I.V."/>
            <person name="Hibbett D.S."/>
        </authorList>
    </citation>
    <scope>NUCLEOTIDE SEQUENCE [LARGE SCALE GENOMIC DNA]</scope>
    <source>
        <strain evidence="6">TFB10046</strain>
    </source>
</reference>
<keyword evidence="1" id="KW-0863">Zinc-finger</keyword>
<feature type="region of interest" description="Disordered" evidence="3">
    <location>
        <begin position="116"/>
        <end position="138"/>
    </location>
</feature>
<keyword evidence="1" id="KW-0862">Zinc</keyword>
<keyword evidence="2" id="KW-0175">Coiled coil</keyword>
<dbReference type="AlphaFoldDB" id="J0D344"/>
<dbReference type="SUPFAM" id="SSF57667">
    <property type="entry name" value="beta-beta-alpha zinc fingers"/>
    <property type="match status" value="1"/>
</dbReference>
<evidence type="ECO:0000256" key="3">
    <source>
        <dbReference type="SAM" id="MobiDB-lite"/>
    </source>
</evidence>
<evidence type="ECO:0000256" key="2">
    <source>
        <dbReference type="SAM" id="Coils"/>
    </source>
</evidence>
<dbReference type="EMBL" id="JH687770">
    <property type="protein sequence ID" value="EJD44556.1"/>
    <property type="molecule type" value="Genomic_DNA"/>
</dbReference>